<proteinExistence type="predicted"/>
<gene>
    <name evidence="2" type="ORF">GGR27_003584</name>
</gene>
<sequence length="48" mass="5712">MSEFQREWRIVYPKFGGNLREVRGNQQRSYQGGGEDDGGNNFRENYLR</sequence>
<protein>
    <submittedName>
        <fullName evidence="2">Uncharacterized protein</fullName>
    </submittedName>
</protein>
<reference evidence="2 3" key="1">
    <citation type="submission" date="2020-03" db="EMBL/GenBank/DDBJ databases">
        <title>Genomic Encyclopedia of Type Strains, Phase IV (KMG-IV): sequencing the most valuable type-strain genomes for metagenomic binning, comparative biology and taxonomic classification.</title>
        <authorList>
            <person name="Goeker M."/>
        </authorList>
    </citation>
    <scope>NUCLEOTIDE SEQUENCE [LARGE SCALE GENOMIC DNA]</scope>
    <source>
        <strain evidence="2 3">DSM 105096</strain>
    </source>
</reference>
<dbReference type="RefSeq" id="WP_168039742.1">
    <property type="nucleotide sequence ID" value="NZ_JAATJH010000008.1"/>
</dbReference>
<dbReference type="EMBL" id="JAATJH010000008">
    <property type="protein sequence ID" value="NJC28065.1"/>
    <property type="molecule type" value="Genomic_DNA"/>
</dbReference>
<evidence type="ECO:0000313" key="3">
    <source>
        <dbReference type="Proteomes" id="UP000770785"/>
    </source>
</evidence>
<keyword evidence="3" id="KW-1185">Reference proteome</keyword>
<feature type="region of interest" description="Disordered" evidence="1">
    <location>
        <begin position="21"/>
        <end position="48"/>
    </location>
</feature>
<comment type="caution">
    <text evidence="2">The sequence shown here is derived from an EMBL/GenBank/DDBJ whole genome shotgun (WGS) entry which is preliminary data.</text>
</comment>
<accession>A0ABX0XFH3</accession>
<evidence type="ECO:0000313" key="2">
    <source>
        <dbReference type="EMBL" id="NJC28065.1"/>
    </source>
</evidence>
<organism evidence="2 3">
    <name type="scientific">Neolewinella antarctica</name>
    <dbReference type="NCBI Taxonomy" id="442734"/>
    <lineage>
        <taxon>Bacteria</taxon>
        <taxon>Pseudomonadati</taxon>
        <taxon>Bacteroidota</taxon>
        <taxon>Saprospiria</taxon>
        <taxon>Saprospirales</taxon>
        <taxon>Lewinellaceae</taxon>
        <taxon>Neolewinella</taxon>
    </lineage>
</organism>
<name>A0ABX0XFH3_9BACT</name>
<evidence type="ECO:0000256" key="1">
    <source>
        <dbReference type="SAM" id="MobiDB-lite"/>
    </source>
</evidence>
<dbReference type="Proteomes" id="UP000770785">
    <property type="component" value="Unassembled WGS sequence"/>
</dbReference>